<gene>
    <name evidence="3" type="ORF">M422DRAFT_70351</name>
</gene>
<name>A0A0C9TTK4_SPHS4</name>
<proteinExistence type="predicted"/>
<evidence type="ECO:0000313" key="4">
    <source>
        <dbReference type="Proteomes" id="UP000054279"/>
    </source>
</evidence>
<evidence type="ECO:0000313" key="3">
    <source>
        <dbReference type="EMBL" id="KIJ33663.1"/>
    </source>
</evidence>
<keyword evidence="2" id="KW-1133">Transmembrane helix</keyword>
<dbReference type="OrthoDB" id="972532at2759"/>
<dbReference type="HOGENOM" id="CLU_324192_0_0_1"/>
<keyword evidence="4" id="KW-1185">Reference proteome</keyword>
<accession>A0A0C9TTK4</accession>
<feature type="transmembrane region" description="Helical" evidence="2">
    <location>
        <begin position="337"/>
        <end position="359"/>
    </location>
</feature>
<feature type="transmembrane region" description="Helical" evidence="2">
    <location>
        <begin position="224"/>
        <end position="249"/>
    </location>
</feature>
<keyword evidence="2" id="KW-0472">Membrane</keyword>
<dbReference type="AlphaFoldDB" id="A0A0C9TTK4"/>
<feature type="transmembrane region" description="Helical" evidence="2">
    <location>
        <begin position="261"/>
        <end position="283"/>
    </location>
</feature>
<protein>
    <submittedName>
        <fullName evidence="3">Unplaced genomic scaffold SPHSTscaffold_134, whole genome shotgun sequence</fullName>
    </submittedName>
</protein>
<sequence>MSQQPRSPTHFSRRVANKEDTSAVDEEIEIFINSSTSFIESFFRVEEVKQALKNIERFKEKLQELNTKMPQLGRSFGTILATQNLIKQLNILSRILNENLAHVRIFPKEAENTPLLDAIPRILNDFTTGVELFHFQLNAFLEDEQVVHSDPSRTVETLEKDLKYWLSCSEMSSRDFKAAYIQAHVCQITVETGNHLHDITATLHSFLDTDFSAIMEGQKRRSEYLGNLSGLATFFAAVVATVLQISYSLQDQPQLLAVVNTFWYLSLVFSVGAALNSFLSLAWRQSLYGSRTRRLPLWVTFWVHTSPALFLAISVLLFSLGLALFAFCSGQHRVTSVATVVGTVITMFGIISIMGWMVLERVTASRTQKLLDIISREGIASNIESRTGTSRPGLSSQELLKDSDFLLTNETSPLPQPVMPTMKGMTTAIESHQSPSLQPSENIEMESQQSHPGEALLRRFRKVVRARLPAFLFSAGGPAFDRLDDTRKPMTLYYLSQRIRGKPQLSKTSARPQHIELRNVFEKYGTIQNFRFSVYGQHLVISCAPNKDHPGNYLTTLLFKVTFETTGAVMLMGMKWFFHGYSNDTEVHWSPNSQIALLRQPLRIVVLQVGEQDTILTPLEVKTCSIVWCSRGSEFLAVNEDKLFKCTIQGEVREYTMNVSSTPALTFAVKITWEYHFPGLHLRDLSLVPDQFLVILAHVMAAGSQENRPSSWETMEKQIMIYKVMDTGIYSSKQPMLAKSTRPRSIKAPQPLCSIPTLYKASHVRYCAPAGLCVSYEGKLAPQMFALKGKRPEKLLNKLIHQYTLNLGGSFEAEANDTFQGPCHTTRDGLMAFCIRTRKELDRFRAIDSKQSASGLTLVDITSDGNGANYLALAYGSKFHLWCLNYPQQNL</sequence>
<keyword evidence="1" id="KW-0175">Coiled coil</keyword>
<feature type="transmembrane region" description="Helical" evidence="2">
    <location>
        <begin position="295"/>
        <end position="325"/>
    </location>
</feature>
<feature type="coiled-coil region" evidence="1">
    <location>
        <begin position="45"/>
        <end position="75"/>
    </location>
</feature>
<dbReference type="Proteomes" id="UP000054279">
    <property type="component" value="Unassembled WGS sequence"/>
</dbReference>
<organism evidence="3 4">
    <name type="scientific">Sphaerobolus stellatus (strain SS14)</name>
    <dbReference type="NCBI Taxonomy" id="990650"/>
    <lineage>
        <taxon>Eukaryota</taxon>
        <taxon>Fungi</taxon>
        <taxon>Dikarya</taxon>
        <taxon>Basidiomycota</taxon>
        <taxon>Agaricomycotina</taxon>
        <taxon>Agaricomycetes</taxon>
        <taxon>Phallomycetidae</taxon>
        <taxon>Geastrales</taxon>
        <taxon>Sphaerobolaceae</taxon>
        <taxon>Sphaerobolus</taxon>
    </lineage>
</organism>
<evidence type="ECO:0000256" key="1">
    <source>
        <dbReference type="SAM" id="Coils"/>
    </source>
</evidence>
<dbReference type="EMBL" id="KN837209">
    <property type="protein sequence ID" value="KIJ33663.1"/>
    <property type="molecule type" value="Genomic_DNA"/>
</dbReference>
<evidence type="ECO:0000256" key="2">
    <source>
        <dbReference type="SAM" id="Phobius"/>
    </source>
</evidence>
<keyword evidence="2" id="KW-0812">Transmembrane</keyword>
<reference evidence="3 4" key="1">
    <citation type="submission" date="2014-06" db="EMBL/GenBank/DDBJ databases">
        <title>Evolutionary Origins and Diversification of the Mycorrhizal Mutualists.</title>
        <authorList>
            <consortium name="DOE Joint Genome Institute"/>
            <consortium name="Mycorrhizal Genomics Consortium"/>
            <person name="Kohler A."/>
            <person name="Kuo A."/>
            <person name="Nagy L.G."/>
            <person name="Floudas D."/>
            <person name="Copeland A."/>
            <person name="Barry K.W."/>
            <person name="Cichocki N."/>
            <person name="Veneault-Fourrey C."/>
            <person name="LaButti K."/>
            <person name="Lindquist E.A."/>
            <person name="Lipzen A."/>
            <person name="Lundell T."/>
            <person name="Morin E."/>
            <person name="Murat C."/>
            <person name="Riley R."/>
            <person name="Ohm R."/>
            <person name="Sun H."/>
            <person name="Tunlid A."/>
            <person name="Henrissat B."/>
            <person name="Grigoriev I.V."/>
            <person name="Hibbett D.S."/>
            <person name="Martin F."/>
        </authorList>
    </citation>
    <scope>NUCLEOTIDE SEQUENCE [LARGE SCALE GENOMIC DNA]</scope>
    <source>
        <strain evidence="3 4">SS14</strain>
    </source>
</reference>